<evidence type="ECO:0000313" key="1">
    <source>
        <dbReference type="EMBL" id="AMJ76672.1"/>
    </source>
</evidence>
<dbReference type="Proteomes" id="UP000056750">
    <property type="component" value="Plasmid pASTE61-200"/>
</dbReference>
<evidence type="ECO:0000313" key="2">
    <source>
        <dbReference type="Proteomes" id="UP000056750"/>
    </source>
</evidence>
<evidence type="ECO:0008006" key="3">
    <source>
        <dbReference type="Google" id="ProtNLM"/>
    </source>
</evidence>
<dbReference type="RefSeq" id="WP_061093713.1">
    <property type="nucleotide sequence ID" value="NZ_CP013927.1"/>
</dbReference>
<protein>
    <recommendedName>
        <fullName evidence="3">DUF3221 domain-containing protein</fullName>
    </recommendedName>
</protein>
<dbReference type="EMBL" id="CP013927">
    <property type="protein sequence ID" value="AMJ76672.1"/>
    <property type="molecule type" value="Genomic_DNA"/>
</dbReference>
<accession>A0ABM5YQ33</accession>
<organism evidence="1 2">
    <name type="scientific">Alteromonas stellipolaris</name>
    <dbReference type="NCBI Taxonomy" id="233316"/>
    <lineage>
        <taxon>Bacteria</taxon>
        <taxon>Pseudomonadati</taxon>
        <taxon>Pseudomonadota</taxon>
        <taxon>Gammaproteobacteria</taxon>
        <taxon>Alteromonadales</taxon>
        <taxon>Alteromonadaceae</taxon>
        <taxon>Alteromonas/Salinimonas group</taxon>
        <taxon>Alteromonas</taxon>
    </lineage>
</organism>
<name>A0ABM5YQ33_9ALTE</name>
<dbReference type="PROSITE" id="PS51257">
    <property type="entry name" value="PROKAR_LIPOPROTEIN"/>
    <property type="match status" value="1"/>
</dbReference>
<keyword evidence="1" id="KW-0614">Plasmid</keyword>
<reference evidence="1 2" key="1">
    <citation type="submission" date="2015-12" db="EMBL/GenBank/DDBJ databases">
        <title>Intraspecies pangenome expansion in the marine bacterium Alteromonas.</title>
        <authorList>
            <person name="Lopez-Perez M."/>
            <person name="Rodriguez-Valera F."/>
        </authorList>
    </citation>
    <scope>NUCLEOTIDE SEQUENCE [LARGE SCALE GENOMIC DNA]</scope>
    <source>
        <strain evidence="1 2">LMG 21861</strain>
        <plasmid evidence="1 2">pASTE61-200</plasmid>
    </source>
</reference>
<geneLocation type="plasmid" evidence="1 2">
    <name>pASTE61-200</name>
</geneLocation>
<proteinExistence type="predicted"/>
<keyword evidence="2" id="KW-1185">Reference proteome</keyword>
<sequence length="118" mass="12906">MKNSTKILTVLTVSLFFLGGCASQIYHDYIMSGQVVSTNGNELVVCVSNTNNLQVDKIFSVYRAVYDESVITEGESGYSREYVGKVRLGGIKNEHFADATIVSGNVLANDIVEFEPKS</sequence>
<gene>
    <name evidence="1" type="ORF">AVL57_00575</name>
</gene>